<comment type="catalytic activity">
    <reaction evidence="1">
        <text>L-erythrulose 1-phosphate = D-erythrulose 4-phosphate</text>
        <dbReference type="Rhea" id="RHEA:49588"/>
        <dbReference type="ChEBI" id="CHEBI:58002"/>
        <dbReference type="ChEBI" id="CHEBI:90796"/>
        <dbReference type="EC" id="5.3.1.33"/>
    </reaction>
</comment>
<dbReference type="NCBIfam" id="TIGR00419">
    <property type="entry name" value="tim"/>
    <property type="match status" value="1"/>
</dbReference>
<dbReference type="EC" id="5.3.1.1" evidence="5"/>
<dbReference type="EMBL" id="SMZO01000052">
    <property type="protein sequence ID" value="TDL85007.1"/>
    <property type="molecule type" value="Genomic_DNA"/>
</dbReference>
<gene>
    <name evidence="6" type="primary">tpiA</name>
    <name evidence="6" type="ORF">E2L05_16580</name>
</gene>
<name>A0A4R6AMQ7_9RHOB</name>
<evidence type="ECO:0000313" key="7">
    <source>
        <dbReference type="Proteomes" id="UP000294562"/>
    </source>
</evidence>
<comment type="subcellular location">
    <subcellularLocation>
        <location evidence="5">Cytoplasm</location>
    </subcellularLocation>
</comment>
<evidence type="ECO:0000256" key="2">
    <source>
        <dbReference type="ARBA" id="ARBA00004939"/>
    </source>
</evidence>
<dbReference type="CDD" id="cd00311">
    <property type="entry name" value="TIM"/>
    <property type="match status" value="1"/>
</dbReference>
<evidence type="ECO:0000256" key="4">
    <source>
        <dbReference type="ARBA" id="ARBA00023235"/>
    </source>
</evidence>
<comment type="catalytic activity">
    <reaction evidence="5">
        <text>D-glyceraldehyde 3-phosphate = dihydroxyacetone phosphate</text>
        <dbReference type="Rhea" id="RHEA:18585"/>
        <dbReference type="ChEBI" id="CHEBI:57642"/>
        <dbReference type="ChEBI" id="CHEBI:59776"/>
        <dbReference type="EC" id="5.3.1.1"/>
    </reaction>
</comment>
<dbReference type="UniPathway" id="UPA00109">
    <property type="reaction ID" value="UER00189"/>
</dbReference>
<dbReference type="InterPro" id="IPR000652">
    <property type="entry name" value="Triosephosphate_isomerase"/>
</dbReference>
<dbReference type="OrthoDB" id="9809429at2"/>
<keyword evidence="5" id="KW-0312">Gluconeogenesis</keyword>
<comment type="pathway">
    <text evidence="5">Carbohydrate degradation; glycolysis; D-glyceraldehyde 3-phosphate from glycerone phosphate: step 1/1.</text>
</comment>
<dbReference type="Proteomes" id="UP000294562">
    <property type="component" value="Unassembled WGS sequence"/>
</dbReference>
<dbReference type="PROSITE" id="PS00171">
    <property type="entry name" value="TIM_1"/>
    <property type="match status" value="1"/>
</dbReference>
<evidence type="ECO:0000256" key="5">
    <source>
        <dbReference type="RuleBase" id="RU363013"/>
    </source>
</evidence>
<keyword evidence="5" id="KW-0324">Glycolysis</keyword>
<comment type="caution">
    <text evidence="6">The sequence shown here is derived from an EMBL/GenBank/DDBJ whole genome shotgun (WGS) entry which is preliminary data.</text>
</comment>
<dbReference type="AlphaFoldDB" id="A0A4R6AMQ7"/>
<dbReference type="PROSITE" id="PS51440">
    <property type="entry name" value="TIM_2"/>
    <property type="match status" value="1"/>
</dbReference>
<dbReference type="GO" id="GO:0006094">
    <property type="term" value="P:gluconeogenesis"/>
    <property type="evidence" value="ECO:0007669"/>
    <property type="project" value="UniProtKB-UniPathway"/>
</dbReference>
<dbReference type="InterPro" id="IPR035990">
    <property type="entry name" value="TIM_sf"/>
</dbReference>
<sequence>MRKIVVANWKMNGSRSLIEAYKSTCATFEAAAVEVVVCPPFPLLADARQSLNQQLRVGAQDCSAHTDGARTGDVSAALLAEVGAQYCIIGHSERRAGHTETSELISLKQRQLIAKDIRPILCVGETDVERREDRWKKVLNAQLEAAFQSGTGPSLVAYEPVWAIGTGLIPTSEIIVETISYIRKQLGAKTGAQSSLRVLYGGSADETSAARLVSLDGVSGLLVGGASLDARRFGAMISSVAETNWDVLRD</sequence>
<dbReference type="GO" id="GO:0005829">
    <property type="term" value="C:cytosol"/>
    <property type="evidence" value="ECO:0007669"/>
    <property type="project" value="TreeGrafter"/>
</dbReference>
<organism evidence="6 7">
    <name type="scientific">Meridianimarinicoccus aquatilis</name>
    <dbReference type="NCBI Taxonomy" id="2552766"/>
    <lineage>
        <taxon>Bacteria</taxon>
        <taxon>Pseudomonadati</taxon>
        <taxon>Pseudomonadota</taxon>
        <taxon>Alphaproteobacteria</taxon>
        <taxon>Rhodobacterales</taxon>
        <taxon>Paracoccaceae</taxon>
        <taxon>Meridianimarinicoccus</taxon>
    </lineage>
</organism>
<reference evidence="6 7" key="1">
    <citation type="submission" date="2019-03" db="EMBL/GenBank/DDBJ databases">
        <title>Rhodobacteraceae bacterium SM1902, a new member of the family Rhodobacteraceae isolated from Yantai.</title>
        <authorList>
            <person name="Sun Y."/>
        </authorList>
    </citation>
    <scope>NUCLEOTIDE SEQUENCE [LARGE SCALE GENOMIC DNA]</scope>
    <source>
        <strain evidence="6 7">SM1902</strain>
    </source>
</reference>
<keyword evidence="5" id="KW-0963">Cytoplasm</keyword>
<dbReference type="PANTHER" id="PTHR21139">
    <property type="entry name" value="TRIOSEPHOSPHATE ISOMERASE"/>
    <property type="match status" value="1"/>
</dbReference>
<comment type="pathway">
    <text evidence="2">Carbohydrate metabolism; erythritol degradation.</text>
</comment>
<evidence type="ECO:0000256" key="1">
    <source>
        <dbReference type="ARBA" id="ARBA00000148"/>
    </source>
</evidence>
<evidence type="ECO:0000256" key="3">
    <source>
        <dbReference type="ARBA" id="ARBA00007422"/>
    </source>
</evidence>
<dbReference type="UniPathway" id="UPA01066"/>
<dbReference type="GO" id="GO:0006096">
    <property type="term" value="P:glycolytic process"/>
    <property type="evidence" value="ECO:0007669"/>
    <property type="project" value="UniProtKB-UniRule"/>
</dbReference>
<evidence type="ECO:0000313" key="6">
    <source>
        <dbReference type="EMBL" id="TDL85007.1"/>
    </source>
</evidence>
<dbReference type="RefSeq" id="WP_133343984.1">
    <property type="nucleotide sequence ID" value="NZ_SMZO01000052.1"/>
</dbReference>
<dbReference type="GO" id="GO:0004807">
    <property type="term" value="F:triose-phosphate isomerase activity"/>
    <property type="evidence" value="ECO:0007669"/>
    <property type="project" value="UniProtKB-UniRule"/>
</dbReference>
<dbReference type="Pfam" id="PF00121">
    <property type="entry name" value="TIM"/>
    <property type="match status" value="1"/>
</dbReference>
<dbReference type="PANTHER" id="PTHR21139:SF42">
    <property type="entry name" value="TRIOSEPHOSPHATE ISOMERASE"/>
    <property type="match status" value="1"/>
</dbReference>
<dbReference type="InterPro" id="IPR013785">
    <property type="entry name" value="Aldolase_TIM"/>
</dbReference>
<comment type="similarity">
    <text evidence="3 5">Belongs to the triosephosphate isomerase family.</text>
</comment>
<dbReference type="GO" id="GO:0046166">
    <property type="term" value="P:glyceraldehyde-3-phosphate biosynthetic process"/>
    <property type="evidence" value="ECO:0007669"/>
    <property type="project" value="TreeGrafter"/>
</dbReference>
<keyword evidence="4 5" id="KW-0413">Isomerase</keyword>
<dbReference type="GO" id="GO:0019563">
    <property type="term" value="P:glycerol catabolic process"/>
    <property type="evidence" value="ECO:0007669"/>
    <property type="project" value="TreeGrafter"/>
</dbReference>
<dbReference type="UniPathway" id="UPA00138"/>
<dbReference type="Gene3D" id="3.20.20.70">
    <property type="entry name" value="Aldolase class I"/>
    <property type="match status" value="1"/>
</dbReference>
<dbReference type="InterPro" id="IPR020861">
    <property type="entry name" value="Triosephosphate_isomerase_AS"/>
</dbReference>
<comment type="subunit">
    <text evidence="5">Homodimer.</text>
</comment>
<comment type="pathway">
    <text evidence="5">Carbohydrate biosynthesis; gluconeogenesis.</text>
</comment>
<dbReference type="SUPFAM" id="SSF51351">
    <property type="entry name" value="Triosephosphate isomerase (TIM)"/>
    <property type="match status" value="1"/>
</dbReference>
<protein>
    <recommendedName>
        <fullName evidence="5">Triosephosphate isomerase</fullName>
        <ecNumber evidence="5">5.3.1.1</ecNumber>
    </recommendedName>
</protein>
<accession>A0A4R6AMQ7</accession>
<keyword evidence="7" id="KW-1185">Reference proteome</keyword>
<proteinExistence type="inferred from homology"/>